<dbReference type="AlphaFoldDB" id="A0A8J6N0U0"/>
<proteinExistence type="predicted"/>
<sequence length="285" mass="32400">MAIENVYGSEYLILRTLALTNLFEWANSLIMNKTKYSIQAIEKFLKHHKIATFDQIKTALGDPARCTIFRKLADLEYLSSYSHRGKYYTLRSTARFNALGLWDCRSVWFSRFGNLLDTAEAFVKSSGEGYTATELKEVLHVKTKHALTQLVRSGRIQREPFDSVYVYLSGEDHVADRQRKTRKAHLKRSFASVVIVNPDLAVEEAKATILLFCSMLNERQRRLYAGLESLKLGHGGDAHIASLLGMDPHTVARGRQELMSGELPHDRVRAAGAGRLLQEKKRRRS</sequence>
<accession>A0A8J6N0U0</accession>
<reference evidence="1 2" key="1">
    <citation type="submission" date="2020-08" db="EMBL/GenBank/DDBJ databases">
        <title>Bridging the membrane lipid divide: bacteria of the FCB group superphylum have the potential to synthesize archaeal ether lipids.</title>
        <authorList>
            <person name="Villanueva L."/>
            <person name="Von Meijenfeldt F.A.B."/>
            <person name="Westbye A.B."/>
            <person name="Yadav S."/>
            <person name="Hopmans E.C."/>
            <person name="Dutilh B.E."/>
            <person name="Sinninghe Damste J.S."/>
        </authorList>
    </citation>
    <scope>NUCLEOTIDE SEQUENCE [LARGE SCALE GENOMIC DNA]</scope>
    <source>
        <strain evidence="1">NIOZ-UU27</strain>
    </source>
</reference>
<dbReference type="EMBL" id="JACNJD010000314">
    <property type="protein sequence ID" value="MBC8178787.1"/>
    <property type="molecule type" value="Genomic_DNA"/>
</dbReference>
<comment type="caution">
    <text evidence="1">The sequence shown here is derived from an EMBL/GenBank/DDBJ whole genome shotgun (WGS) entry which is preliminary data.</text>
</comment>
<organism evidence="1 2">
    <name type="scientific">Candidatus Desulfacyla euxinica</name>
    <dbReference type="NCBI Taxonomy" id="2841693"/>
    <lineage>
        <taxon>Bacteria</taxon>
        <taxon>Deltaproteobacteria</taxon>
        <taxon>Candidatus Desulfacyla</taxon>
    </lineage>
</organism>
<evidence type="ECO:0000313" key="2">
    <source>
        <dbReference type="Proteomes" id="UP000650524"/>
    </source>
</evidence>
<dbReference type="Proteomes" id="UP000650524">
    <property type="component" value="Unassembled WGS sequence"/>
</dbReference>
<protein>
    <submittedName>
        <fullName evidence="1">Uncharacterized protein</fullName>
    </submittedName>
</protein>
<gene>
    <name evidence="1" type="ORF">H8E19_15385</name>
</gene>
<name>A0A8J6N0U0_9DELT</name>
<evidence type="ECO:0000313" key="1">
    <source>
        <dbReference type="EMBL" id="MBC8178787.1"/>
    </source>
</evidence>